<feature type="domain" description="RmlD-like substrate binding" evidence="3">
    <location>
        <begin position="1"/>
        <end position="268"/>
    </location>
</feature>
<evidence type="ECO:0000313" key="4">
    <source>
        <dbReference type="EMBL" id="OGH67619.1"/>
    </source>
</evidence>
<keyword evidence="2" id="KW-0560">Oxidoreductase</keyword>
<dbReference type="PANTHER" id="PTHR10491">
    <property type="entry name" value="DTDP-4-DEHYDRORHAMNOSE REDUCTASE"/>
    <property type="match status" value="1"/>
</dbReference>
<dbReference type="Gene3D" id="3.90.25.10">
    <property type="entry name" value="UDP-galactose 4-epimerase, domain 1"/>
    <property type="match status" value="1"/>
</dbReference>
<dbReference type="EC" id="1.1.1.133" evidence="2"/>
<dbReference type="CDD" id="cd05254">
    <property type="entry name" value="dTDP_HR_like_SDR_e"/>
    <property type="match status" value="1"/>
</dbReference>
<dbReference type="InterPro" id="IPR029903">
    <property type="entry name" value="RmlD-like-bd"/>
</dbReference>
<dbReference type="UniPathway" id="UPA00124"/>
<dbReference type="InterPro" id="IPR036291">
    <property type="entry name" value="NAD(P)-bd_dom_sf"/>
</dbReference>
<comment type="pathway">
    <text evidence="2">Carbohydrate biosynthesis; dTDP-L-rhamnose biosynthesis.</text>
</comment>
<gene>
    <name evidence="4" type="ORF">A3C15_01355</name>
</gene>
<dbReference type="SUPFAM" id="SSF51735">
    <property type="entry name" value="NAD(P)-binding Rossmann-fold domains"/>
    <property type="match status" value="1"/>
</dbReference>
<evidence type="ECO:0000256" key="1">
    <source>
        <dbReference type="ARBA" id="ARBA00010944"/>
    </source>
</evidence>
<accession>A0A1F6M7L6</accession>
<protein>
    <recommendedName>
        <fullName evidence="2">dTDP-4-dehydrorhamnose reductase</fullName>
        <ecNumber evidence="2">1.1.1.133</ecNumber>
    </recommendedName>
</protein>
<dbReference type="EMBL" id="MFQD01000039">
    <property type="protein sequence ID" value="OGH67619.1"/>
    <property type="molecule type" value="Genomic_DNA"/>
</dbReference>
<dbReference type="Proteomes" id="UP000176532">
    <property type="component" value="Unassembled WGS sequence"/>
</dbReference>
<evidence type="ECO:0000259" key="3">
    <source>
        <dbReference type="Pfam" id="PF04321"/>
    </source>
</evidence>
<dbReference type="PANTHER" id="PTHR10491:SF4">
    <property type="entry name" value="METHIONINE ADENOSYLTRANSFERASE 2 SUBUNIT BETA"/>
    <property type="match status" value="1"/>
</dbReference>
<dbReference type="Gene3D" id="3.40.50.720">
    <property type="entry name" value="NAD(P)-binding Rossmann-like Domain"/>
    <property type="match status" value="1"/>
</dbReference>
<evidence type="ECO:0000313" key="5">
    <source>
        <dbReference type="Proteomes" id="UP000176532"/>
    </source>
</evidence>
<comment type="similarity">
    <text evidence="1 2">Belongs to the dTDP-4-dehydrorhamnose reductase family.</text>
</comment>
<dbReference type="InterPro" id="IPR005913">
    <property type="entry name" value="dTDP_dehydrorham_reduct"/>
</dbReference>
<keyword evidence="2" id="KW-0521">NADP</keyword>
<organism evidence="4 5">
    <name type="scientific">Candidatus Magasanikbacteria bacterium RIFCSPHIGHO2_02_FULL_50_9b</name>
    <dbReference type="NCBI Taxonomy" id="1798682"/>
    <lineage>
        <taxon>Bacteria</taxon>
        <taxon>Candidatus Magasanikiibacteriota</taxon>
    </lineage>
</organism>
<name>A0A1F6M7L6_9BACT</name>
<sequence length="271" mass="29348">MLGQELVRVGHERGHDVTGWDKTDIDLTAAGAMDKIRAAAPELIINAVAYNAVDDIEGEGWGTAEKINGELPGRLAAVAKELDATFVHFSSDYVFDGENDSGYPEGAEPAPVNAYGRSKMLGEDAVQSIGGNFYLIRLSRLFGKPAASPGAKRSFVDIMMELGVTKETINLVDEEKTCATYAPDLAAEVFALVEANAPFGIYHLTNIGACTWYEFGQEIFRLTNSKIIATPVAASAFPRPAKRPRVSELLNTKRPPLRPWQAALAEYVGRS</sequence>
<dbReference type="GO" id="GO:0019305">
    <property type="term" value="P:dTDP-rhamnose biosynthetic process"/>
    <property type="evidence" value="ECO:0007669"/>
    <property type="project" value="UniProtKB-UniPathway"/>
</dbReference>
<dbReference type="STRING" id="1798682.A3C15_01355"/>
<evidence type="ECO:0000256" key="2">
    <source>
        <dbReference type="RuleBase" id="RU364082"/>
    </source>
</evidence>
<comment type="function">
    <text evidence="2">Catalyzes the reduction of dTDP-6-deoxy-L-lyxo-4-hexulose to yield dTDP-L-rhamnose.</text>
</comment>
<comment type="caution">
    <text evidence="4">The sequence shown here is derived from an EMBL/GenBank/DDBJ whole genome shotgun (WGS) entry which is preliminary data.</text>
</comment>
<proteinExistence type="inferred from homology"/>
<dbReference type="GO" id="GO:0008831">
    <property type="term" value="F:dTDP-4-dehydrorhamnose reductase activity"/>
    <property type="evidence" value="ECO:0007669"/>
    <property type="project" value="UniProtKB-EC"/>
</dbReference>
<dbReference type="AlphaFoldDB" id="A0A1F6M7L6"/>
<reference evidence="4 5" key="1">
    <citation type="journal article" date="2016" name="Nat. Commun.">
        <title>Thousands of microbial genomes shed light on interconnected biogeochemical processes in an aquifer system.</title>
        <authorList>
            <person name="Anantharaman K."/>
            <person name="Brown C.T."/>
            <person name="Hug L.A."/>
            <person name="Sharon I."/>
            <person name="Castelle C.J."/>
            <person name="Probst A.J."/>
            <person name="Thomas B.C."/>
            <person name="Singh A."/>
            <person name="Wilkins M.J."/>
            <person name="Karaoz U."/>
            <person name="Brodie E.L."/>
            <person name="Williams K.H."/>
            <person name="Hubbard S.S."/>
            <person name="Banfield J.F."/>
        </authorList>
    </citation>
    <scope>NUCLEOTIDE SEQUENCE [LARGE SCALE GENOMIC DNA]</scope>
</reference>
<dbReference type="Pfam" id="PF04321">
    <property type="entry name" value="RmlD_sub_bind"/>
    <property type="match status" value="1"/>
</dbReference>